<gene>
    <name evidence="4" type="ORF">GCM10023208_16390</name>
</gene>
<protein>
    <submittedName>
        <fullName evidence="4">Histone deacetylase</fullName>
    </submittedName>
</protein>
<evidence type="ECO:0000256" key="1">
    <source>
        <dbReference type="ARBA" id="ARBA00005947"/>
    </source>
</evidence>
<organism evidence="4 5">
    <name type="scientific">Erythrobacter westpacificensis</name>
    <dbReference type="NCBI Taxonomy" id="1055231"/>
    <lineage>
        <taxon>Bacteria</taxon>
        <taxon>Pseudomonadati</taxon>
        <taxon>Pseudomonadota</taxon>
        <taxon>Alphaproteobacteria</taxon>
        <taxon>Sphingomonadales</taxon>
        <taxon>Erythrobacteraceae</taxon>
        <taxon>Erythrobacter/Porphyrobacter group</taxon>
        <taxon>Erythrobacter</taxon>
    </lineage>
</organism>
<accession>A0ABP9KBM9</accession>
<dbReference type="InterPro" id="IPR023696">
    <property type="entry name" value="Ureohydrolase_dom_sf"/>
</dbReference>
<comment type="similarity">
    <text evidence="1">Belongs to the histone deacetylase family.</text>
</comment>
<sequence length="307" mass="33900">MLHVVHHADYMAPQPERGTFRFDKYYLVMEELRASKAPVTEHAPDPMPREWLEAVHCPDYVEQVFTSTVPREKERRIGFPVTPHIASRVRHTNGGTWLAAQLAMEHGYAANSAAGSHHALHDTGAGYCVFNDLAVASNRLIAEGDASRVLIVDLDVHQGDGTASLTTLRDDVFTLSIHAEKNFPARKARSNRDVGLPDGLNDDGYMDVLERELPPLIESFAPDIVLYQAGVDPHGEDKLGRLALTDAGLERRDRFVVAEARRRCLPVASALGGGYGADQRAVARRHAASMLAMADENRLYPVAIPRR</sequence>
<dbReference type="CDD" id="cd09993">
    <property type="entry name" value="HDAC_classIV"/>
    <property type="match status" value="1"/>
</dbReference>
<dbReference type="Pfam" id="PF00850">
    <property type="entry name" value="Hist_deacetyl"/>
    <property type="match status" value="1"/>
</dbReference>
<feature type="domain" description="Histone deacetylase" evidence="3">
    <location>
        <begin position="23"/>
        <end position="284"/>
    </location>
</feature>
<dbReference type="InterPro" id="IPR044150">
    <property type="entry name" value="HDAC_classIV"/>
</dbReference>
<proteinExistence type="inferred from homology"/>
<dbReference type="InterPro" id="IPR000286">
    <property type="entry name" value="HDACs"/>
</dbReference>
<name>A0ABP9KBM9_9SPHN</name>
<keyword evidence="2" id="KW-0378">Hydrolase</keyword>
<dbReference type="Gene3D" id="3.40.800.20">
    <property type="entry name" value="Histone deacetylase domain"/>
    <property type="match status" value="1"/>
</dbReference>
<comment type="caution">
    <text evidence="4">The sequence shown here is derived from an EMBL/GenBank/DDBJ whole genome shotgun (WGS) entry which is preliminary data.</text>
</comment>
<dbReference type="SUPFAM" id="SSF52768">
    <property type="entry name" value="Arginase/deacetylase"/>
    <property type="match status" value="1"/>
</dbReference>
<evidence type="ECO:0000256" key="2">
    <source>
        <dbReference type="ARBA" id="ARBA00022801"/>
    </source>
</evidence>
<dbReference type="EMBL" id="BAABHV010000010">
    <property type="protein sequence ID" value="GAA5053983.1"/>
    <property type="molecule type" value="Genomic_DNA"/>
</dbReference>
<dbReference type="PANTHER" id="PTHR10625:SF19">
    <property type="entry name" value="HISTONE DEACETYLASE 12"/>
    <property type="match status" value="1"/>
</dbReference>
<dbReference type="PANTHER" id="PTHR10625">
    <property type="entry name" value="HISTONE DEACETYLASE HDAC1-RELATED"/>
    <property type="match status" value="1"/>
</dbReference>
<evidence type="ECO:0000259" key="3">
    <source>
        <dbReference type="Pfam" id="PF00850"/>
    </source>
</evidence>
<keyword evidence="5" id="KW-1185">Reference proteome</keyword>
<evidence type="ECO:0000313" key="4">
    <source>
        <dbReference type="EMBL" id="GAA5053983.1"/>
    </source>
</evidence>
<evidence type="ECO:0000313" key="5">
    <source>
        <dbReference type="Proteomes" id="UP001500518"/>
    </source>
</evidence>
<dbReference type="InterPro" id="IPR023801">
    <property type="entry name" value="His_deacetylse_dom"/>
</dbReference>
<dbReference type="PRINTS" id="PR01270">
    <property type="entry name" value="HDASUPER"/>
</dbReference>
<dbReference type="Proteomes" id="UP001500518">
    <property type="component" value="Unassembled WGS sequence"/>
</dbReference>
<reference evidence="5" key="1">
    <citation type="journal article" date="2019" name="Int. J. Syst. Evol. Microbiol.">
        <title>The Global Catalogue of Microorganisms (GCM) 10K type strain sequencing project: providing services to taxonomists for standard genome sequencing and annotation.</title>
        <authorList>
            <consortium name="The Broad Institute Genomics Platform"/>
            <consortium name="The Broad Institute Genome Sequencing Center for Infectious Disease"/>
            <person name="Wu L."/>
            <person name="Ma J."/>
        </authorList>
    </citation>
    <scope>NUCLEOTIDE SEQUENCE [LARGE SCALE GENOMIC DNA]</scope>
    <source>
        <strain evidence="5">JCM 18014</strain>
    </source>
</reference>
<dbReference type="InterPro" id="IPR037138">
    <property type="entry name" value="His_deacetylse_dom_sf"/>
</dbReference>